<dbReference type="Proteomes" id="UP000034172">
    <property type="component" value="Unassembled WGS sequence"/>
</dbReference>
<evidence type="ECO:0000313" key="3">
    <source>
        <dbReference type="EMBL" id="KKT49538.1"/>
    </source>
</evidence>
<name>A0A0G1HS94_9BACT</name>
<evidence type="ECO:0000256" key="1">
    <source>
        <dbReference type="SAM" id="Phobius"/>
    </source>
</evidence>
<organism evidence="3 4">
    <name type="scientific">Candidatus Collierbacteria bacterium GW2011_GWC2_44_18</name>
    <dbReference type="NCBI Taxonomy" id="1618392"/>
    <lineage>
        <taxon>Bacteria</taxon>
        <taxon>Candidatus Collieribacteriota</taxon>
    </lineage>
</organism>
<keyword evidence="1" id="KW-0812">Transmembrane</keyword>
<dbReference type="InterPro" id="IPR029044">
    <property type="entry name" value="Nucleotide-diphossugar_trans"/>
</dbReference>
<proteinExistence type="predicted"/>
<keyword evidence="1" id="KW-1133">Transmembrane helix</keyword>
<keyword evidence="3" id="KW-0808">Transferase</keyword>
<evidence type="ECO:0000313" key="4">
    <source>
        <dbReference type="Proteomes" id="UP000034172"/>
    </source>
</evidence>
<dbReference type="Gene3D" id="3.90.550.10">
    <property type="entry name" value="Spore Coat Polysaccharide Biosynthesis Protein SpsA, Chain A"/>
    <property type="match status" value="1"/>
</dbReference>
<dbReference type="STRING" id="1618392.UW41_C0005G0041"/>
<feature type="domain" description="Glycosyltransferase 2-like" evidence="2">
    <location>
        <begin position="11"/>
        <end position="103"/>
    </location>
</feature>
<dbReference type="CDD" id="cd02511">
    <property type="entry name" value="Beta4Glucosyltransferase"/>
    <property type="match status" value="1"/>
</dbReference>
<sequence>MKQKISKLPLTIITAVLNEERFLPAFLGHIRDFADEIIVVVDYRTTDNSAKIAKDFGCRVLFDQGESRGIVFNNKNRGASEAEHDWVLILDADERLDETLQEEVRSIVLGTYSKQVDIYQSSFINYEFGKFFDKSDQKKKPFVRLFRKGAFIYQTGSTAEGFGIQATSLSSGSWYGQYLLKIPLIRSWYLNKIRGVVTLKGHLVHLSHPTIADFIRKIDHYSTREALVLFDQNPHKSNLSFFWGLIFAPAKEFVYKYFLWQLYKEGIHGLIASIIYGFYYFLINAKYFRLSYRRKHLKEIESIGKKYDFEDL</sequence>
<dbReference type="PANTHER" id="PTHR43630">
    <property type="entry name" value="POLY-BETA-1,6-N-ACETYL-D-GLUCOSAMINE SYNTHASE"/>
    <property type="match status" value="1"/>
</dbReference>
<feature type="transmembrane region" description="Helical" evidence="1">
    <location>
        <begin position="266"/>
        <end position="288"/>
    </location>
</feature>
<dbReference type="AlphaFoldDB" id="A0A0G1HS94"/>
<protein>
    <submittedName>
        <fullName evidence="3">Glycosyl transferase family 2</fullName>
    </submittedName>
</protein>
<accession>A0A0G1HS94</accession>
<dbReference type="Pfam" id="PF00535">
    <property type="entry name" value="Glycos_transf_2"/>
    <property type="match status" value="1"/>
</dbReference>
<gene>
    <name evidence="3" type="ORF">UW41_C0005G0041</name>
</gene>
<dbReference type="SUPFAM" id="SSF53448">
    <property type="entry name" value="Nucleotide-diphospho-sugar transferases"/>
    <property type="match status" value="1"/>
</dbReference>
<evidence type="ECO:0000259" key="2">
    <source>
        <dbReference type="Pfam" id="PF00535"/>
    </source>
</evidence>
<reference evidence="3 4" key="1">
    <citation type="journal article" date="2015" name="Nature">
        <title>rRNA introns, odd ribosomes, and small enigmatic genomes across a large radiation of phyla.</title>
        <authorList>
            <person name="Brown C.T."/>
            <person name="Hug L.A."/>
            <person name="Thomas B.C."/>
            <person name="Sharon I."/>
            <person name="Castelle C.J."/>
            <person name="Singh A."/>
            <person name="Wilkins M.J."/>
            <person name="Williams K.H."/>
            <person name="Banfield J.F."/>
        </authorList>
    </citation>
    <scope>NUCLEOTIDE SEQUENCE [LARGE SCALE GENOMIC DNA]</scope>
</reference>
<keyword evidence="1" id="KW-0472">Membrane</keyword>
<dbReference type="InterPro" id="IPR001173">
    <property type="entry name" value="Glyco_trans_2-like"/>
</dbReference>
<dbReference type="EMBL" id="LCIE01000005">
    <property type="protein sequence ID" value="KKT49538.1"/>
    <property type="molecule type" value="Genomic_DNA"/>
</dbReference>
<dbReference type="PANTHER" id="PTHR43630:SF2">
    <property type="entry name" value="GLYCOSYLTRANSFERASE"/>
    <property type="match status" value="1"/>
</dbReference>
<comment type="caution">
    <text evidence="3">The sequence shown here is derived from an EMBL/GenBank/DDBJ whole genome shotgun (WGS) entry which is preliminary data.</text>
</comment>
<dbReference type="GO" id="GO:0016740">
    <property type="term" value="F:transferase activity"/>
    <property type="evidence" value="ECO:0007669"/>
    <property type="project" value="UniProtKB-KW"/>
</dbReference>